<evidence type="ECO:0000256" key="4">
    <source>
        <dbReference type="ARBA" id="ARBA00022989"/>
    </source>
</evidence>
<sequence length="292" mass="31751">MMFLLTDRTGRFSPIKTGCLLLLLAPALWLLWRAASHDLGPRAMTEALHVTGQWAVRFLVAALALTPLQRLLRWNRLALIRRMLGVGAFAWAAAHLLLYIASVKFDIAFAVREIFSRYYLTIGFTALAGLAILAATSTDAMVSRLGLWWKRLHRLVYAIAALAILHFFMQSKIDASEATLMAGLFLTLMLYRLAFRLRRPLGLVLLAAIAVAGAAATVVTEFAWYGLATGVDPWRVLAANLHPGSGLRPALLVLLAALGLGILVEAARRLPPLGGRRNGPGGQARVPLTGNT</sequence>
<dbReference type="GO" id="GO:0016679">
    <property type="term" value="F:oxidoreductase activity, acting on diphenols and related substances as donors"/>
    <property type="evidence" value="ECO:0007669"/>
    <property type="project" value="TreeGrafter"/>
</dbReference>
<feature type="transmembrane region" description="Helical" evidence="7">
    <location>
        <begin position="201"/>
        <end position="227"/>
    </location>
</feature>
<dbReference type="GO" id="GO:0046872">
    <property type="term" value="F:metal ion binding"/>
    <property type="evidence" value="ECO:0007669"/>
    <property type="project" value="UniProtKB-KW"/>
</dbReference>
<evidence type="ECO:0000256" key="2">
    <source>
        <dbReference type="ARBA" id="ARBA00022448"/>
    </source>
</evidence>
<evidence type="ECO:0000259" key="8">
    <source>
        <dbReference type="Pfam" id="PF01794"/>
    </source>
</evidence>
<keyword evidence="4 7" id="KW-1133">Transmembrane helix</keyword>
<dbReference type="GO" id="GO:0005886">
    <property type="term" value="C:plasma membrane"/>
    <property type="evidence" value="ECO:0007669"/>
    <property type="project" value="UniProtKB-SubCell"/>
</dbReference>
<evidence type="ECO:0000256" key="7">
    <source>
        <dbReference type="HAMAP-Rule" id="MF_01207"/>
    </source>
</evidence>
<evidence type="ECO:0000256" key="3">
    <source>
        <dbReference type="ARBA" id="ARBA00022692"/>
    </source>
</evidence>
<dbReference type="GO" id="GO:0020037">
    <property type="term" value="F:heme binding"/>
    <property type="evidence" value="ECO:0007669"/>
    <property type="project" value="UniProtKB-UniRule"/>
</dbReference>
<dbReference type="InterPro" id="IPR013130">
    <property type="entry name" value="Fe3_Rdtase_TM_dom"/>
</dbReference>
<comment type="caution">
    <text evidence="7">Lacks conserved residue(s) required for the propagation of feature annotation.</text>
</comment>
<feature type="transmembrane region" description="Helical" evidence="7">
    <location>
        <begin position="152"/>
        <end position="169"/>
    </location>
</feature>
<accession>A0A2W2B4U1</accession>
<dbReference type="EMBL" id="QKVK01000017">
    <property type="protein sequence ID" value="PZF75098.1"/>
    <property type="molecule type" value="Genomic_DNA"/>
</dbReference>
<feature type="domain" description="Ferric oxidoreductase" evidence="8">
    <location>
        <begin position="51"/>
        <end position="163"/>
    </location>
</feature>
<dbReference type="GO" id="GO:0030091">
    <property type="term" value="P:protein repair"/>
    <property type="evidence" value="ECO:0007669"/>
    <property type="project" value="UniProtKB-UniRule"/>
</dbReference>
<dbReference type="Pfam" id="PF01794">
    <property type="entry name" value="Ferric_reduct"/>
    <property type="match status" value="1"/>
</dbReference>
<dbReference type="HAMAP" id="MF_01207">
    <property type="entry name" value="MsrQ"/>
    <property type="match status" value="1"/>
</dbReference>
<comment type="subunit">
    <text evidence="7">Heterodimer of a catalytic subunit (MsrP) and a heme-binding subunit (MsrQ).</text>
</comment>
<reference evidence="10" key="1">
    <citation type="submission" date="2018-06" db="EMBL/GenBank/DDBJ databases">
        <title>Aestuariibacter litoralis strain KCTC 52945T.</title>
        <authorList>
            <person name="Li X."/>
            <person name="Salam N."/>
            <person name="Li J.-L."/>
            <person name="Chen Y.-M."/>
            <person name="Yang Z.-W."/>
            <person name="Zhang L.-Y."/>
            <person name="Han M.-X."/>
            <person name="Xiao M."/>
            <person name="Li W.-J."/>
        </authorList>
    </citation>
    <scope>NUCLEOTIDE SEQUENCE [LARGE SCALE GENOMIC DNA]</scope>
    <source>
        <strain evidence="10">KCTC 52945</strain>
    </source>
</reference>
<evidence type="ECO:0000256" key="1">
    <source>
        <dbReference type="ARBA" id="ARBA00004141"/>
    </source>
</evidence>
<organism evidence="9 10">
    <name type="scientific">Aestuariivirga litoralis</name>
    <dbReference type="NCBI Taxonomy" id="2650924"/>
    <lineage>
        <taxon>Bacteria</taxon>
        <taxon>Pseudomonadati</taxon>
        <taxon>Pseudomonadota</taxon>
        <taxon>Alphaproteobacteria</taxon>
        <taxon>Hyphomicrobiales</taxon>
        <taxon>Aestuariivirgaceae</taxon>
        <taxon>Aestuariivirga</taxon>
    </lineage>
</organism>
<dbReference type="GO" id="GO:0009055">
    <property type="term" value="F:electron transfer activity"/>
    <property type="evidence" value="ECO:0007669"/>
    <property type="project" value="UniProtKB-UniRule"/>
</dbReference>
<keyword evidence="7" id="KW-0479">Metal-binding</keyword>
<dbReference type="RefSeq" id="WP_111200342.1">
    <property type="nucleotide sequence ID" value="NZ_QKVK01000017.1"/>
</dbReference>
<evidence type="ECO:0000313" key="10">
    <source>
        <dbReference type="Proteomes" id="UP000248795"/>
    </source>
</evidence>
<dbReference type="PANTHER" id="PTHR36964:SF1">
    <property type="entry name" value="PROTEIN-METHIONINE-SULFOXIDE REDUCTASE HEME-BINDING SUBUNIT MSRQ"/>
    <property type="match status" value="1"/>
</dbReference>
<keyword evidence="7" id="KW-0249">Electron transport</keyword>
<dbReference type="GO" id="GO:0010181">
    <property type="term" value="F:FMN binding"/>
    <property type="evidence" value="ECO:0007669"/>
    <property type="project" value="UniProtKB-UniRule"/>
</dbReference>
<evidence type="ECO:0000313" key="9">
    <source>
        <dbReference type="EMBL" id="PZF75098.1"/>
    </source>
</evidence>
<feature type="transmembrane region" description="Helical" evidence="7">
    <location>
        <begin position="175"/>
        <end position="194"/>
    </location>
</feature>
<comment type="function">
    <text evidence="7">Part of the MsrPQ system that repairs oxidized periplasmic proteins containing methionine sulfoxide residues (Met-O), using respiratory chain electrons. Thus protects these proteins from oxidative-stress damage caused by reactive species of oxygen and chlorine generated by the host defense mechanisms. MsrPQ is essential for the maintenance of envelope integrity under bleach stress, rescuing a wide series of structurally unrelated periplasmic proteins from methionine oxidation. MsrQ provides electrons for reduction to the reductase catalytic subunit MsrP, using the quinone pool of the respiratory chain.</text>
</comment>
<feature type="transmembrane region" description="Helical" evidence="7">
    <location>
        <begin position="247"/>
        <end position="267"/>
    </location>
</feature>
<feature type="transmembrane region" description="Helical" evidence="7">
    <location>
        <begin position="84"/>
        <end position="105"/>
    </location>
</feature>
<evidence type="ECO:0000256" key="5">
    <source>
        <dbReference type="ARBA" id="ARBA00023004"/>
    </source>
</evidence>
<comment type="cofactor">
    <cofactor evidence="7">
        <name>heme b</name>
        <dbReference type="ChEBI" id="CHEBI:60344"/>
    </cofactor>
    <text evidence="7">Binds 1 heme b (iron(II)-protoporphyrin IX) group per subunit.</text>
</comment>
<comment type="cofactor">
    <cofactor evidence="7">
        <name>FMN</name>
        <dbReference type="ChEBI" id="CHEBI:58210"/>
    </cofactor>
    <text evidence="7">Binds 1 FMN per subunit.</text>
</comment>
<keyword evidence="7" id="KW-1003">Cell membrane</keyword>
<feature type="transmembrane region" description="Helical" evidence="7">
    <location>
        <begin position="52"/>
        <end position="72"/>
    </location>
</feature>
<comment type="caution">
    <text evidence="9">The sequence shown here is derived from an EMBL/GenBank/DDBJ whole genome shotgun (WGS) entry which is preliminary data.</text>
</comment>
<keyword evidence="7" id="KW-0288">FMN</keyword>
<dbReference type="InterPro" id="IPR022837">
    <property type="entry name" value="MsrQ-like"/>
</dbReference>
<keyword evidence="6 7" id="KW-0472">Membrane</keyword>
<keyword evidence="7" id="KW-0285">Flavoprotein</keyword>
<name>A0A2W2B4U1_9HYPH</name>
<protein>
    <recommendedName>
        <fullName evidence="7">Protein-methionine-sulfoxide reductase heme-binding subunit MsrQ</fullName>
    </recommendedName>
    <alternativeName>
        <fullName evidence="7">Flavocytochrome MsrQ</fullName>
    </alternativeName>
</protein>
<evidence type="ECO:0000256" key="6">
    <source>
        <dbReference type="ARBA" id="ARBA00023136"/>
    </source>
</evidence>
<dbReference type="AlphaFoldDB" id="A0A2W2B4U1"/>
<comment type="subcellular location">
    <subcellularLocation>
        <location evidence="7">Cell membrane</location>
        <topology evidence="7">Multi-pass membrane protein</topology>
    </subcellularLocation>
    <subcellularLocation>
        <location evidence="1">Membrane</location>
        <topology evidence="1">Multi-pass membrane protein</topology>
    </subcellularLocation>
</comment>
<dbReference type="PANTHER" id="PTHR36964">
    <property type="entry name" value="PROTEIN-METHIONINE-SULFOXIDE REDUCTASE HEME-BINDING SUBUNIT MSRQ"/>
    <property type="match status" value="1"/>
</dbReference>
<keyword evidence="7" id="KW-0349">Heme</keyword>
<feature type="transmembrane region" description="Helical" evidence="7">
    <location>
        <begin position="117"/>
        <end position="140"/>
    </location>
</feature>
<keyword evidence="5 7" id="KW-0408">Iron</keyword>
<comment type="similarity">
    <text evidence="7">Belongs to the MsrQ family.</text>
</comment>
<keyword evidence="10" id="KW-1185">Reference proteome</keyword>
<gene>
    <name evidence="7" type="primary">msrQ</name>
    <name evidence="9" type="ORF">DK847_20125</name>
</gene>
<keyword evidence="3 7" id="KW-0812">Transmembrane</keyword>
<keyword evidence="2 7" id="KW-0813">Transport</keyword>
<proteinExistence type="inferred from homology"/>
<dbReference type="Proteomes" id="UP000248795">
    <property type="component" value="Unassembled WGS sequence"/>
</dbReference>